<dbReference type="SUPFAM" id="SSF46689">
    <property type="entry name" value="Homeodomain-like"/>
    <property type="match status" value="1"/>
</dbReference>
<dbReference type="Gene3D" id="1.10.10.10">
    <property type="entry name" value="Winged helix-like DNA-binding domain superfamily/Winged helix DNA-binding domain"/>
    <property type="match status" value="1"/>
</dbReference>
<sequence length="112" mass="13270">MKTKELSVDLRDRIVSRHRSREGYKKISAALKVPMSTVASIICKWKKSETMRNKILWSAEAKAELFGLNGERHVWRKRHRSPPGQHHPYSKACWWQHHDVGMFFSGRNWEKD</sequence>
<feature type="domain" description="Sleeping Beauty transposase HTH" evidence="1">
    <location>
        <begin position="1"/>
        <end position="51"/>
    </location>
</feature>
<reference evidence="2 3" key="1">
    <citation type="submission" date="2019-02" db="EMBL/GenBank/DDBJ databases">
        <title>Opniocepnalus argus genome.</title>
        <authorList>
            <person name="Zhou C."/>
            <person name="Xiao S."/>
        </authorList>
    </citation>
    <scope>NUCLEOTIDE SEQUENCE [LARGE SCALE GENOMIC DNA]</scope>
    <source>
        <strain evidence="2">OARG1902GOOAL</strain>
        <tissue evidence="2">Muscle</tissue>
    </source>
</reference>
<evidence type="ECO:0000313" key="2">
    <source>
        <dbReference type="EMBL" id="KAF3706550.1"/>
    </source>
</evidence>
<name>A0A6G1QV26_CHAAH</name>
<protein>
    <recommendedName>
        <fullName evidence="1">Sleeping Beauty transposase HTH domain-containing protein</fullName>
    </recommendedName>
</protein>
<reference evidence="3" key="2">
    <citation type="submission" date="2019-02" db="EMBL/GenBank/DDBJ databases">
        <title>Opniocepnalus argus Var Kimnra genome.</title>
        <authorList>
            <person name="Zhou C."/>
            <person name="Xiao S."/>
        </authorList>
    </citation>
    <scope>NUCLEOTIDE SEQUENCE [LARGE SCALE GENOMIC DNA]</scope>
</reference>
<gene>
    <name evidence="2" type="ORF">EXN66_Car022242</name>
</gene>
<dbReference type="Proteomes" id="UP000503349">
    <property type="component" value="Chromosome 24"/>
</dbReference>
<keyword evidence="3" id="KW-1185">Reference proteome</keyword>
<evidence type="ECO:0000259" key="1">
    <source>
        <dbReference type="Pfam" id="PF25787"/>
    </source>
</evidence>
<dbReference type="InterPro" id="IPR036388">
    <property type="entry name" value="WH-like_DNA-bd_sf"/>
</dbReference>
<dbReference type="AlphaFoldDB" id="A0A6G1QV26"/>
<dbReference type="InterPro" id="IPR057667">
    <property type="entry name" value="HTH_SB"/>
</dbReference>
<dbReference type="Pfam" id="PF25787">
    <property type="entry name" value="HTH_SB"/>
    <property type="match status" value="1"/>
</dbReference>
<accession>A0A6G1QV26</accession>
<organism evidence="2 3">
    <name type="scientific">Channa argus</name>
    <name type="common">Northern snakehead</name>
    <name type="synonym">Ophicephalus argus</name>
    <dbReference type="NCBI Taxonomy" id="215402"/>
    <lineage>
        <taxon>Eukaryota</taxon>
        <taxon>Metazoa</taxon>
        <taxon>Chordata</taxon>
        <taxon>Craniata</taxon>
        <taxon>Vertebrata</taxon>
        <taxon>Euteleostomi</taxon>
        <taxon>Actinopterygii</taxon>
        <taxon>Neopterygii</taxon>
        <taxon>Teleostei</taxon>
        <taxon>Neoteleostei</taxon>
        <taxon>Acanthomorphata</taxon>
        <taxon>Anabantaria</taxon>
        <taxon>Anabantiformes</taxon>
        <taxon>Channoidei</taxon>
        <taxon>Channidae</taxon>
        <taxon>Channa</taxon>
    </lineage>
</organism>
<dbReference type="EMBL" id="CM015735">
    <property type="protein sequence ID" value="KAF3706550.1"/>
    <property type="molecule type" value="Genomic_DNA"/>
</dbReference>
<evidence type="ECO:0000313" key="3">
    <source>
        <dbReference type="Proteomes" id="UP000503349"/>
    </source>
</evidence>
<proteinExistence type="predicted"/>
<dbReference type="InterPro" id="IPR009057">
    <property type="entry name" value="Homeodomain-like_sf"/>
</dbReference>